<dbReference type="Pfam" id="PF00561">
    <property type="entry name" value="Abhydrolase_1"/>
    <property type="match status" value="1"/>
</dbReference>
<feature type="domain" description="AB hydrolase-1" evidence="1">
    <location>
        <begin position="73"/>
        <end position="192"/>
    </location>
</feature>
<evidence type="ECO:0000313" key="2">
    <source>
        <dbReference type="EMBL" id="MFB9629137.1"/>
    </source>
</evidence>
<dbReference type="SUPFAM" id="SSF53474">
    <property type="entry name" value="alpha/beta-Hydrolases"/>
    <property type="match status" value="1"/>
</dbReference>
<dbReference type="Gene3D" id="3.40.50.1820">
    <property type="entry name" value="alpha/beta hydrolase"/>
    <property type="match status" value="1"/>
</dbReference>
<reference evidence="2 3" key="1">
    <citation type="submission" date="2024-09" db="EMBL/GenBank/DDBJ databases">
        <authorList>
            <person name="Sun Q."/>
            <person name="Mori K."/>
        </authorList>
    </citation>
    <scope>NUCLEOTIDE SEQUENCE [LARGE SCALE GENOMIC DNA]</scope>
    <source>
        <strain evidence="2 3">JCM 3143</strain>
    </source>
</reference>
<comment type="caution">
    <text evidence="2">The sequence shown here is derived from an EMBL/GenBank/DDBJ whole genome shotgun (WGS) entry which is preliminary data.</text>
</comment>
<evidence type="ECO:0000259" key="1">
    <source>
        <dbReference type="Pfam" id="PF00561"/>
    </source>
</evidence>
<keyword evidence="3" id="KW-1185">Reference proteome</keyword>
<dbReference type="RefSeq" id="WP_344985960.1">
    <property type="nucleotide sequence ID" value="NZ_BAAAXV010000001.1"/>
</dbReference>
<dbReference type="Proteomes" id="UP001589532">
    <property type="component" value="Unassembled WGS sequence"/>
</dbReference>
<sequence>MTTLTRAALVVATVLVLLLALLWMCQRRLIYLPDSTPPPPAGEVVPGARDVSFTTSDGLRLAAWYVPGTRDVTVLIAGGNAGNRRDRAPLARALSEHGLAVLLMDYRGYGGNPGAPTEEGLHRDALAARELISGSRVIYFGESLGAGVVTRLALERPADGLVLRSPFTDLAAAGAANYPFLPVRPLLRDRFPVAENVARIRAPVVVVYGTRDAIVPPRLSRAVAQAAAGHVTTVEVAGADHNDLAMLTGPDVVAAVAGLAERIARRENGS</sequence>
<dbReference type="InterPro" id="IPR029058">
    <property type="entry name" value="AB_hydrolase_fold"/>
</dbReference>
<keyword evidence="2" id="KW-0378">Hydrolase</keyword>
<dbReference type="GO" id="GO:0016787">
    <property type="term" value="F:hydrolase activity"/>
    <property type="evidence" value="ECO:0007669"/>
    <property type="project" value="UniProtKB-KW"/>
</dbReference>
<evidence type="ECO:0000313" key="3">
    <source>
        <dbReference type="Proteomes" id="UP001589532"/>
    </source>
</evidence>
<dbReference type="PANTHER" id="PTHR12277">
    <property type="entry name" value="ALPHA/BETA HYDROLASE DOMAIN-CONTAINING PROTEIN"/>
    <property type="match status" value="1"/>
</dbReference>
<protein>
    <submittedName>
        <fullName evidence="2">Alpha/beta hydrolase</fullName>
    </submittedName>
</protein>
<organism evidence="2 3">
    <name type="scientific">Nonomuraea helvata</name>
    <dbReference type="NCBI Taxonomy" id="37484"/>
    <lineage>
        <taxon>Bacteria</taxon>
        <taxon>Bacillati</taxon>
        <taxon>Actinomycetota</taxon>
        <taxon>Actinomycetes</taxon>
        <taxon>Streptosporangiales</taxon>
        <taxon>Streptosporangiaceae</taxon>
        <taxon>Nonomuraea</taxon>
    </lineage>
</organism>
<proteinExistence type="predicted"/>
<dbReference type="EMBL" id="JBHMBW010000054">
    <property type="protein sequence ID" value="MFB9629137.1"/>
    <property type="molecule type" value="Genomic_DNA"/>
</dbReference>
<dbReference type="PANTHER" id="PTHR12277:SF79">
    <property type="entry name" value="XAA-PRO DIPEPTIDYL-PEPTIDASE-RELATED"/>
    <property type="match status" value="1"/>
</dbReference>
<dbReference type="InterPro" id="IPR000073">
    <property type="entry name" value="AB_hydrolase_1"/>
</dbReference>
<name>A0ABV5SBR4_9ACTN</name>
<gene>
    <name evidence="2" type="ORF">ACFFSA_39190</name>
</gene>
<accession>A0ABV5SBR4</accession>